<dbReference type="Gene3D" id="1.10.750.20">
    <property type="entry name" value="SOCS box"/>
    <property type="match status" value="1"/>
</dbReference>
<reference evidence="4" key="1">
    <citation type="journal article" date="2023" name="IScience">
        <title>Live-bearing cockroach genome reveals convergent evolutionary mechanisms linked to viviparity in insects and beyond.</title>
        <authorList>
            <person name="Fouks B."/>
            <person name="Harrison M.C."/>
            <person name="Mikhailova A.A."/>
            <person name="Marchal E."/>
            <person name="English S."/>
            <person name="Carruthers M."/>
            <person name="Jennings E.C."/>
            <person name="Chiamaka E.L."/>
            <person name="Frigard R.A."/>
            <person name="Pippel M."/>
            <person name="Attardo G.M."/>
            <person name="Benoit J.B."/>
            <person name="Bornberg-Bauer E."/>
            <person name="Tobe S.S."/>
        </authorList>
    </citation>
    <scope>NUCLEOTIDE SEQUENCE</scope>
    <source>
        <strain evidence="4">Stay&amp;Tobe</strain>
    </source>
</reference>
<comment type="caution">
    <text evidence="4">The sequence shown here is derived from an EMBL/GenBank/DDBJ whole genome shotgun (WGS) entry which is preliminary data.</text>
</comment>
<evidence type="ECO:0000313" key="5">
    <source>
        <dbReference type="Proteomes" id="UP001233999"/>
    </source>
</evidence>
<feature type="repeat" description="ANK" evidence="1">
    <location>
        <begin position="169"/>
        <end position="209"/>
    </location>
</feature>
<dbReference type="InterPro" id="IPR002110">
    <property type="entry name" value="Ankyrin_rpt"/>
</dbReference>
<dbReference type="Pfam" id="PF07525">
    <property type="entry name" value="SOCS_box"/>
    <property type="match status" value="1"/>
</dbReference>
<keyword evidence="5" id="KW-1185">Reference proteome</keyword>
<evidence type="ECO:0000259" key="3">
    <source>
        <dbReference type="PROSITE" id="PS50225"/>
    </source>
</evidence>
<feature type="region of interest" description="Disordered" evidence="2">
    <location>
        <begin position="25"/>
        <end position="47"/>
    </location>
</feature>
<dbReference type="Proteomes" id="UP001233999">
    <property type="component" value="Unassembled WGS sequence"/>
</dbReference>
<dbReference type="SUPFAM" id="SSF48403">
    <property type="entry name" value="Ankyrin repeat"/>
    <property type="match status" value="1"/>
</dbReference>
<reference evidence="4" key="2">
    <citation type="submission" date="2023-05" db="EMBL/GenBank/DDBJ databases">
        <authorList>
            <person name="Fouks B."/>
        </authorList>
    </citation>
    <scope>NUCLEOTIDE SEQUENCE</scope>
    <source>
        <strain evidence="4">Stay&amp;Tobe</strain>
        <tissue evidence="4">Testes</tissue>
    </source>
</reference>
<accession>A0AAD8E482</accession>
<organism evidence="4 5">
    <name type="scientific">Diploptera punctata</name>
    <name type="common">Pacific beetle cockroach</name>
    <dbReference type="NCBI Taxonomy" id="6984"/>
    <lineage>
        <taxon>Eukaryota</taxon>
        <taxon>Metazoa</taxon>
        <taxon>Ecdysozoa</taxon>
        <taxon>Arthropoda</taxon>
        <taxon>Hexapoda</taxon>
        <taxon>Insecta</taxon>
        <taxon>Pterygota</taxon>
        <taxon>Neoptera</taxon>
        <taxon>Polyneoptera</taxon>
        <taxon>Dictyoptera</taxon>
        <taxon>Blattodea</taxon>
        <taxon>Blaberoidea</taxon>
        <taxon>Blaberidae</taxon>
        <taxon>Diplopterinae</taxon>
        <taxon>Diploptera</taxon>
    </lineage>
</organism>
<dbReference type="InterPro" id="IPR001496">
    <property type="entry name" value="SOCS_box"/>
</dbReference>
<dbReference type="SMART" id="SM00969">
    <property type="entry name" value="SOCS_box"/>
    <property type="match status" value="1"/>
</dbReference>
<name>A0AAD8E482_DIPPU</name>
<dbReference type="InterPro" id="IPR036770">
    <property type="entry name" value="Ankyrin_rpt-contain_sf"/>
</dbReference>
<proteinExistence type="predicted"/>
<keyword evidence="1" id="KW-0040">ANK repeat</keyword>
<dbReference type="PROSITE" id="PS50225">
    <property type="entry name" value="SOCS"/>
    <property type="match status" value="1"/>
</dbReference>
<feature type="domain" description="SOCS box" evidence="3">
    <location>
        <begin position="313"/>
        <end position="366"/>
    </location>
</feature>
<protein>
    <recommendedName>
        <fullName evidence="3">SOCS box domain-containing protein</fullName>
    </recommendedName>
</protein>
<gene>
    <name evidence="4" type="ORF">L9F63_006954</name>
</gene>
<dbReference type="EMBL" id="JASPKZ010009805">
    <property type="protein sequence ID" value="KAJ9576221.1"/>
    <property type="molecule type" value="Genomic_DNA"/>
</dbReference>
<evidence type="ECO:0000256" key="1">
    <source>
        <dbReference type="PROSITE-ProRule" id="PRU00023"/>
    </source>
</evidence>
<dbReference type="PROSITE" id="PS50088">
    <property type="entry name" value="ANK_REPEAT"/>
    <property type="match status" value="1"/>
</dbReference>
<sequence length="366" mass="41111">FPEKKLNYSSKKKREAGLSLVIRSSVKRRPPPTRVRRTPNETTQLTNEKSNNSVLQECLSCENVPMLDDLLISAGTIKCRQKCDCDSASPLLLPSSAAFLHKLCSSNGCDVCTLFASSQASLQLLLTGDLQGNWLSVVDAVKLLATVHKERRTGICRQRHFLLSMTDSEGNTPLLIAGRRLLREGAFDRAAQISRLLLEAGSDPNAANAEGRSLLTYSVHYMDDSIELTRVLLNSGASVWPHDVASTTEQCSAFTWFLRSVIRRRKLDEQCERTLALLSQVMGEQPGRMHGHVMRTMFRHAKCYKVLGPVFYQLKISMMRYWTQPQDLLFMCRRAIRSSLGPERLMSGDTSKLGLPNQIQSYLLME</sequence>
<dbReference type="Gene3D" id="1.25.40.20">
    <property type="entry name" value="Ankyrin repeat-containing domain"/>
    <property type="match status" value="1"/>
</dbReference>
<dbReference type="AlphaFoldDB" id="A0AAD8E482"/>
<feature type="non-terminal residue" evidence="4">
    <location>
        <position position="366"/>
    </location>
</feature>
<feature type="compositionally biased region" description="Basic residues" evidence="2">
    <location>
        <begin position="25"/>
        <end position="37"/>
    </location>
</feature>
<evidence type="ECO:0000256" key="2">
    <source>
        <dbReference type="SAM" id="MobiDB-lite"/>
    </source>
</evidence>
<evidence type="ECO:0000313" key="4">
    <source>
        <dbReference type="EMBL" id="KAJ9576221.1"/>
    </source>
</evidence>